<dbReference type="InterPro" id="IPR036881">
    <property type="entry name" value="Glyco_hydro_3_C_sf"/>
</dbReference>
<evidence type="ECO:0000313" key="6">
    <source>
        <dbReference type="Proteomes" id="UP000184038"/>
    </source>
</evidence>
<dbReference type="InterPro" id="IPR026891">
    <property type="entry name" value="Fn3-like"/>
</dbReference>
<dbReference type="STRING" id="1120996.SAMN02746066_02566"/>
<dbReference type="GO" id="GO:0009044">
    <property type="term" value="F:xylan 1,4-beta-xylosidase activity"/>
    <property type="evidence" value="ECO:0007669"/>
    <property type="project" value="InterPro"/>
</dbReference>
<dbReference type="GO" id="GO:0045493">
    <property type="term" value="P:xylan catabolic process"/>
    <property type="evidence" value="ECO:0007669"/>
    <property type="project" value="InterPro"/>
</dbReference>
<gene>
    <name evidence="5" type="ORF">SAMN02746066_02566</name>
</gene>
<dbReference type="EMBL" id="FRCP01000013">
    <property type="protein sequence ID" value="SHM60929.1"/>
    <property type="molecule type" value="Genomic_DNA"/>
</dbReference>
<keyword evidence="3" id="KW-0378">Hydrolase</keyword>
<comment type="similarity">
    <text evidence="1">Belongs to the glycosyl hydrolase 3 family.</text>
</comment>
<dbReference type="InterPro" id="IPR036962">
    <property type="entry name" value="Glyco_hydro_3_N_sf"/>
</dbReference>
<dbReference type="InterPro" id="IPR002772">
    <property type="entry name" value="Glyco_hydro_3_C"/>
</dbReference>
<evidence type="ECO:0000313" key="5">
    <source>
        <dbReference type="EMBL" id="SHM60929.1"/>
    </source>
</evidence>
<dbReference type="InterPro" id="IPR013783">
    <property type="entry name" value="Ig-like_fold"/>
</dbReference>
<dbReference type="Pfam" id="PF01915">
    <property type="entry name" value="Glyco_hydro_3_C"/>
    <property type="match status" value="1"/>
</dbReference>
<dbReference type="InterPro" id="IPR044993">
    <property type="entry name" value="BXL"/>
</dbReference>
<organism evidence="5 6">
    <name type="scientific">Anaerosporobacter mobilis DSM 15930</name>
    <dbReference type="NCBI Taxonomy" id="1120996"/>
    <lineage>
        <taxon>Bacteria</taxon>
        <taxon>Bacillati</taxon>
        <taxon>Bacillota</taxon>
        <taxon>Clostridia</taxon>
        <taxon>Lachnospirales</taxon>
        <taxon>Lachnospiraceae</taxon>
        <taxon>Anaerosporobacter</taxon>
    </lineage>
</organism>
<dbReference type="InterPro" id="IPR001764">
    <property type="entry name" value="Glyco_hydro_3_N"/>
</dbReference>
<feature type="domain" description="Fibronectin type III-like" evidence="4">
    <location>
        <begin position="731"/>
        <end position="801"/>
    </location>
</feature>
<dbReference type="AlphaFoldDB" id="A0A1M7K6J9"/>
<dbReference type="SUPFAM" id="SSF52279">
    <property type="entry name" value="Beta-D-glucan exohydrolase, C-terminal domain"/>
    <property type="match status" value="1"/>
</dbReference>
<keyword evidence="6" id="KW-1185">Reference proteome</keyword>
<accession>A0A1M7K6J9</accession>
<dbReference type="Proteomes" id="UP000184038">
    <property type="component" value="Unassembled WGS sequence"/>
</dbReference>
<dbReference type="Pfam" id="PF14310">
    <property type="entry name" value="Fn3-like"/>
    <property type="match status" value="1"/>
</dbReference>
<protein>
    <submittedName>
        <fullName evidence="5">Beta-glucosidase</fullName>
    </submittedName>
</protein>
<dbReference type="PANTHER" id="PTHR42721:SF3">
    <property type="entry name" value="BETA-D-XYLOSIDASE 5-RELATED"/>
    <property type="match status" value="1"/>
</dbReference>
<reference evidence="5 6" key="1">
    <citation type="submission" date="2016-11" db="EMBL/GenBank/DDBJ databases">
        <authorList>
            <person name="Jaros S."/>
            <person name="Januszkiewicz K."/>
            <person name="Wedrychowicz H."/>
        </authorList>
    </citation>
    <scope>NUCLEOTIDE SEQUENCE [LARGE SCALE GENOMIC DNA]</scope>
    <source>
        <strain evidence="5 6">DSM 15930</strain>
    </source>
</reference>
<dbReference type="PRINTS" id="PR00133">
    <property type="entry name" value="GLHYDRLASE3"/>
</dbReference>
<dbReference type="GO" id="GO:0008422">
    <property type="term" value="F:beta-glucosidase activity"/>
    <property type="evidence" value="ECO:0007669"/>
    <property type="project" value="UniProtKB-ARBA"/>
</dbReference>
<dbReference type="Gene3D" id="3.40.50.1700">
    <property type="entry name" value="Glycoside hydrolase family 3 C-terminal domain"/>
    <property type="match status" value="1"/>
</dbReference>
<sequence length="949" mass="107576">MIEHNNYKDSPLWDSSLPLEKRLDYLVANLTLEEKLHCLTTGCPTIPRLGITQFYLGGEAAHGIEARHDQAFNKGACIHTTAFPQPIGMSATWDTELLERIGESVGNEARVVYQKERNGRLCCWAPTIDMERDPRWGRTEEAYGEDPYLTGKMASAYIKGMRGKDPFYIRCGASLKHFYANNVETDRIKISSSIDPRNKHEYYLEPFRRAVVEGKAEAMMTAYNEINGIPCIVNDEVQTIVKDQWGLQGHIVCDGADMQQTVNDHKYFSSHAETIAYGLKAGIDCFTDDETVIVAAAREALERGLITIEDIDRAIRHSFGTRIRLGIYDALPRNPYANVPEDFLCCDEHCALTLEAATKSVVLLKNENDLLPLTKDTTDNIAVIGPLSDVWYKDWYCGQPPYAITPLAGIKDTAKNATLLTTNGCDKIQLQYKDSYIGLDENSGLILTDKEHASTFLYTNWGFGSSTLIDLSNNLYVSIDDDTNRIRATKKEAFGWFIKEAFDLKQQEDGSYYIDTWNDKHVYIDENNTFTAREDMDYSAFTMHIIEDGIKSAVAAAKKADKAIVFLGSNPMINSKEEIDRTDIILPPYQEELIKSVYNANPNTILALITNYPYAINWEQEHIPAIVYSASGSQELGHAIARVLFGETSPAGRLNMTWYTDISCLPDINDYDIIKGKRTYQYYDGKVLYPFGYGLSYTGFTYRDLRIEQQDFATIKVTATITNTGATSSDEVVQLYVHQEDSRTIRPQKGLKGFSRIHLAPNESKQVTFTVPTRDLQYFDVVNNTMLLESGTYHFLLGASSEDIRLQDTLYISSQPIGTRNMSKTTAFDRYDWYDNAYLHEGPMGYTCVLPKNTTKTMVLTYNDVMLSMPKNTIVINYHAITDTKLQVFFGEQILMEQTLEHNDNFREVQFTFSESLLPLNTISTLTFSTEGNCKLGYYQFQYVMEEIK</sequence>
<dbReference type="Gene3D" id="2.60.40.10">
    <property type="entry name" value="Immunoglobulins"/>
    <property type="match status" value="1"/>
</dbReference>
<dbReference type="CDD" id="cd23343">
    <property type="entry name" value="beta-trefoil_FSCN_BglX-like"/>
    <property type="match status" value="1"/>
</dbReference>
<evidence type="ECO:0000256" key="1">
    <source>
        <dbReference type="ARBA" id="ARBA00005336"/>
    </source>
</evidence>
<proteinExistence type="inferred from homology"/>
<dbReference type="Gene3D" id="3.20.20.300">
    <property type="entry name" value="Glycoside hydrolase, family 3, N-terminal domain"/>
    <property type="match status" value="1"/>
</dbReference>
<evidence type="ECO:0000259" key="4">
    <source>
        <dbReference type="SMART" id="SM01217"/>
    </source>
</evidence>
<dbReference type="GO" id="GO:0031222">
    <property type="term" value="P:arabinan catabolic process"/>
    <property type="evidence" value="ECO:0007669"/>
    <property type="project" value="TreeGrafter"/>
</dbReference>
<dbReference type="InterPro" id="IPR017853">
    <property type="entry name" value="GH"/>
</dbReference>
<dbReference type="Pfam" id="PF00933">
    <property type="entry name" value="Glyco_hydro_3"/>
    <property type="match status" value="1"/>
</dbReference>
<dbReference type="RefSeq" id="WP_073288291.1">
    <property type="nucleotide sequence ID" value="NZ_FRCP01000013.1"/>
</dbReference>
<name>A0A1M7K6J9_9FIRM</name>
<evidence type="ECO:0000256" key="2">
    <source>
        <dbReference type="ARBA" id="ARBA00022729"/>
    </source>
</evidence>
<keyword evidence="2" id="KW-0732">Signal</keyword>
<evidence type="ECO:0000256" key="3">
    <source>
        <dbReference type="ARBA" id="ARBA00022801"/>
    </source>
</evidence>
<dbReference type="SUPFAM" id="SSF51445">
    <property type="entry name" value="(Trans)glycosidases"/>
    <property type="match status" value="1"/>
</dbReference>
<dbReference type="GO" id="GO:0046556">
    <property type="term" value="F:alpha-L-arabinofuranosidase activity"/>
    <property type="evidence" value="ECO:0007669"/>
    <property type="project" value="TreeGrafter"/>
</dbReference>
<dbReference type="FunFam" id="2.60.40.10:FF:000495">
    <property type="entry name" value="Periplasmic beta-glucosidase"/>
    <property type="match status" value="1"/>
</dbReference>
<dbReference type="PANTHER" id="PTHR42721">
    <property type="entry name" value="SUGAR HYDROLASE-RELATED"/>
    <property type="match status" value="1"/>
</dbReference>
<dbReference type="Gene3D" id="2.60.120.380">
    <property type="match status" value="1"/>
</dbReference>
<dbReference type="SMART" id="SM01217">
    <property type="entry name" value="Fn3_like"/>
    <property type="match status" value="1"/>
</dbReference>
<dbReference type="OrthoDB" id="9805821at2"/>